<organism evidence="2 3">
    <name type="scientific">Vitrella brassicaformis (strain CCMP3155)</name>
    <dbReference type="NCBI Taxonomy" id="1169540"/>
    <lineage>
        <taxon>Eukaryota</taxon>
        <taxon>Sar</taxon>
        <taxon>Alveolata</taxon>
        <taxon>Colpodellida</taxon>
        <taxon>Vitrellaceae</taxon>
        <taxon>Vitrella</taxon>
    </lineage>
</organism>
<dbReference type="AlphaFoldDB" id="A0A0G4GMJ8"/>
<protein>
    <submittedName>
        <fullName evidence="2">Uncharacterized protein</fullName>
    </submittedName>
</protein>
<dbReference type="Proteomes" id="UP000041254">
    <property type="component" value="Unassembled WGS sequence"/>
</dbReference>
<dbReference type="EMBL" id="CDMY01000718">
    <property type="protein sequence ID" value="CEM31419.1"/>
    <property type="molecule type" value="Genomic_DNA"/>
</dbReference>
<evidence type="ECO:0000313" key="3">
    <source>
        <dbReference type="Proteomes" id="UP000041254"/>
    </source>
</evidence>
<dbReference type="InParanoid" id="A0A0G4GMJ8"/>
<proteinExistence type="predicted"/>
<sequence length="66" mass="6983">MKEIHNNKRTRNEDRGLFVPDGGPSKRLKLDGGAGDGGGGGGQEWDKKGGKDSPEGSIKEGSRRTC</sequence>
<evidence type="ECO:0000256" key="1">
    <source>
        <dbReference type="SAM" id="MobiDB-lite"/>
    </source>
</evidence>
<reference evidence="2 3" key="1">
    <citation type="submission" date="2014-11" db="EMBL/GenBank/DDBJ databases">
        <authorList>
            <person name="Zhu J."/>
            <person name="Qi W."/>
            <person name="Song R."/>
        </authorList>
    </citation>
    <scope>NUCLEOTIDE SEQUENCE [LARGE SCALE GENOMIC DNA]</scope>
</reference>
<gene>
    <name evidence="2" type="ORF">Vbra_10164</name>
</gene>
<feature type="compositionally biased region" description="Basic and acidic residues" evidence="1">
    <location>
        <begin position="44"/>
        <end position="66"/>
    </location>
</feature>
<evidence type="ECO:0000313" key="2">
    <source>
        <dbReference type="EMBL" id="CEM31419.1"/>
    </source>
</evidence>
<name>A0A0G4GMJ8_VITBC</name>
<feature type="compositionally biased region" description="Gly residues" evidence="1">
    <location>
        <begin position="32"/>
        <end position="43"/>
    </location>
</feature>
<dbReference type="VEuPathDB" id="CryptoDB:Vbra_10164"/>
<accession>A0A0G4GMJ8</accession>
<feature type="region of interest" description="Disordered" evidence="1">
    <location>
        <begin position="1"/>
        <end position="66"/>
    </location>
</feature>
<feature type="compositionally biased region" description="Basic and acidic residues" evidence="1">
    <location>
        <begin position="1"/>
        <end position="16"/>
    </location>
</feature>
<keyword evidence="3" id="KW-1185">Reference proteome</keyword>